<organism evidence="1 2">
    <name type="scientific">Cohnella fermenti</name>
    <dbReference type="NCBI Taxonomy" id="2565925"/>
    <lineage>
        <taxon>Bacteria</taxon>
        <taxon>Bacillati</taxon>
        <taxon>Bacillota</taxon>
        <taxon>Bacilli</taxon>
        <taxon>Bacillales</taxon>
        <taxon>Paenibacillaceae</taxon>
        <taxon>Cohnella</taxon>
    </lineage>
</organism>
<dbReference type="RefSeq" id="WP_136372020.1">
    <property type="nucleotide sequence ID" value="NZ_SSOB01000032.1"/>
</dbReference>
<proteinExistence type="predicted"/>
<dbReference type="OrthoDB" id="2885943at2"/>
<gene>
    <name evidence="1" type="ORF">E6C55_22220</name>
</gene>
<evidence type="ECO:0000313" key="1">
    <source>
        <dbReference type="EMBL" id="THF75366.1"/>
    </source>
</evidence>
<comment type="caution">
    <text evidence="1">The sequence shown here is derived from an EMBL/GenBank/DDBJ whole genome shotgun (WGS) entry which is preliminary data.</text>
</comment>
<reference evidence="1 2" key="1">
    <citation type="submission" date="2019-04" db="EMBL/GenBank/DDBJ databases">
        <title>Cohnella sp. nov. isolated from preserved vegetables.</title>
        <authorList>
            <person name="Lin S.-Y."/>
            <person name="Hung M.-H."/>
            <person name="Young C.-C."/>
        </authorList>
    </citation>
    <scope>NUCLEOTIDE SEQUENCE [LARGE SCALE GENOMIC DNA]</scope>
    <source>
        <strain evidence="1 2">CC-MHH1044</strain>
    </source>
</reference>
<dbReference type="EMBL" id="SSOB01000032">
    <property type="protein sequence ID" value="THF75366.1"/>
    <property type="molecule type" value="Genomic_DNA"/>
</dbReference>
<protein>
    <submittedName>
        <fullName evidence="1">Uncharacterized protein</fullName>
    </submittedName>
</protein>
<keyword evidence="2" id="KW-1185">Reference proteome</keyword>
<accession>A0A4S4BKV1</accession>
<sequence length="80" mass="9107">MKLLKLNNDELSTAITSGDTYIQVGSRKFMLFEVDEISQSGNYEVTDPEEETLLLDAMKADNPSLSKQEVLEQLARRNRQ</sequence>
<dbReference type="Proteomes" id="UP000310636">
    <property type="component" value="Unassembled WGS sequence"/>
</dbReference>
<name>A0A4S4BKV1_9BACL</name>
<dbReference type="AlphaFoldDB" id="A0A4S4BKV1"/>
<evidence type="ECO:0000313" key="2">
    <source>
        <dbReference type="Proteomes" id="UP000310636"/>
    </source>
</evidence>